<sequence>MKRMAIKLLQTMILLTMVMSSVTANANPPREEPYKKVYATSEQILFDMLRPSISQYVNEHYGTAVLWFEPHIVDAKLEMRHEVSSYVVSMFVKVDDPADRTLELATDKLTMSIDSNLYRSSDYTAKSEIHLLEYRRIVPSKEQSVGSE</sequence>
<protein>
    <recommendedName>
        <fullName evidence="4">DUF3888 domain-containing protein</fullName>
    </recommendedName>
</protein>
<evidence type="ECO:0000313" key="2">
    <source>
        <dbReference type="EMBL" id="PWW04747.1"/>
    </source>
</evidence>
<name>A0A2V2YUU6_9BACL</name>
<evidence type="ECO:0000313" key="3">
    <source>
        <dbReference type="Proteomes" id="UP000246635"/>
    </source>
</evidence>
<feature type="chain" id="PRO_5016036521" description="DUF3888 domain-containing protein" evidence="1">
    <location>
        <begin position="27"/>
        <end position="148"/>
    </location>
</feature>
<proteinExistence type="predicted"/>
<reference evidence="2 3" key="1">
    <citation type="submission" date="2018-05" db="EMBL/GenBank/DDBJ databases">
        <title>Genomic Encyclopedia of Type Strains, Phase III (KMG-III): the genomes of soil and plant-associated and newly described type strains.</title>
        <authorList>
            <person name="Whitman W."/>
        </authorList>
    </citation>
    <scope>NUCLEOTIDE SEQUENCE [LARGE SCALE GENOMIC DNA]</scope>
    <source>
        <strain evidence="2 3">CECT 5696</strain>
    </source>
</reference>
<dbReference type="RefSeq" id="WP_110043866.1">
    <property type="nucleotide sequence ID" value="NZ_CP054612.1"/>
</dbReference>
<organism evidence="2 3">
    <name type="scientific">Paenibacillus cellulosilyticus</name>
    <dbReference type="NCBI Taxonomy" id="375489"/>
    <lineage>
        <taxon>Bacteria</taxon>
        <taxon>Bacillati</taxon>
        <taxon>Bacillota</taxon>
        <taxon>Bacilli</taxon>
        <taxon>Bacillales</taxon>
        <taxon>Paenibacillaceae</taxon>
        <taxon>Paenibacillus</taxon>
    </lineage>
</organism>
<dbReference type="AlphaFoldDB" id="A0A2V2YUU6"/>
<evidence type="ECO:0000256" key="1">
    <source>
        <dbReference type="SAM" id="SignalP"/>
    </source>
</evidence>
<comment type="caution">
    <text evidence="2">The sequence shown here is derived from an EMBL/GenBank/DDBJ whole genome shotgun (WGS) entry which is preliminary data.</text>
</comment>
<evidence type="ECO:0008006" key="4">
    <source>
        <dbReference type="Google" id="ProtNLM"/>
    </source>
</evidence>
<keyword evidence="3" id="KW-1185">Reference proteome</keyword>
<accession>A0A2V2YUU6</accession>
<dbReference type="EMBL" id="QGTQ01000006">
    <property type="protein sequence ID" value="PWW04747.1"/>
    <property type="molecule type" value="Genomic_DNA"/>
</dbReference>
<keyword evidence="1" id="KW-0732">Signal</keyword>
<dbReference type="Proteomes" id="UP000246635">
    <property type="component" value="Unassembled WGS sequence"/>
</dbReference>
<feature type="signal peptide" evidence="1">
    <location>
        <begin position="1"/>
        <end position="26"/>
    </location>
</feature>
<gene>
    <name evidence="2" type="ORF">DFQ01_10628</name>
</gene>